<feature type="region of interest" description="Disordered" evidence="3">
    <location>
        <begin position="402"/>
        <end position="464"/>
    </location>
</feature>
<keyword evidence="5" id="KW-1185">Reference proteome</keyword>
<proteinExistence type="inferred from homology"/>
<feature type="compositionally biased region" description="Basic and acidic residues" evidence="3">
    <location>
        <begin position="434"/>
        <end position="447"/>
    </location>
</feature>
<keyword evidence="1 2" id="KW-0378">Hydrolase</keyword>
<feature type="compositionally biased region" description="Polar residues" evidence="3">
    <location>
        <begin position="1"/>
        <end position="13"/>
    </location>
</feature>
<dbReference type="PROSITE" id="PS00136">
    <property type="entry name" value="SUBTILASE_ASP"/>
    <property type="match status" value="1"/>
</dbReference>
<evidence type="ECO:0000256" key="3">
    <source>
        <dbReference type="SAM" id="MobiDB-lite"/>
    </source>
</evidence>
<comment type="caution">
    <text evidence="4">The sequence shown here is derived from an EMBL/GenBank/DDBJ whole genome shotgun (WGS) entry which is preliminary data.</text>
</comment>
<dbReference type="AlphaFoldDB" id="A0A8H6FHM4"/>
<protein>
    <recommendedName>
        <fullName evidence="6">Peptidase S8/S53 domain-containing protein</fullName>
    </recommendedName>
</protein>
<evidence type="ECO:0008006" key="6">
    <source>
        <dbReference type="Google" id="ProtNLM"/>
    </source>
</evidence>
<evidence type="ECO:0000313" key="4">
    <source>
        <dbReference type="EMBL" id="KAF6228605.1"/>
    </source>
</evidence>
<dbReference type="OrthoDB" id="1896086at2759"/>
<dbReference type="PROSITE" id="PS51892">
    <property type="entry name" value="SUBTILASE"/>
    <property type="match status" value="1"/>
</dbReference>
<feature type="compositionally biased region" description="Low complexity" evidence="3">
    <location>
        <begin position="453"/>
        <end position="464"/>
    </location>
</feature>
<evidence type="ECO:0000256" key="2">
    <source>
        <dbReference type="PROSITE-ProRule" id="PRU01240"/>
    </source>
</evidence>
<feature type="compositionally biased region" description="Low complexity" evidence="3">
    <location>
        <begin position="992"/>
        <end position="1001"/>
    </location>
</feature>
<dbReference type="Proteomes" id="UP000578531">
    <property type="component" value="Unassembled WGS sequence"/>
</dbReference>
<feature type="region of interest" description="Disordered" evidence="3">
    <location>
        <begin position="975"/>
        <end position="1001"/>
    </location>
</feature>
<organism evidence="4 5">
    <name type="scientific">Letharia columbiana</name>
    <dbReference type="NCBI Taxonomy" id="112416"/>
    <lineage>
        <taxon>Eukaryota</taxon>
        <taxon>Fungi</taxon>
        <taxon>Dikarya</taxon>
        <taxon>Ascomycota</taxon>
        <taxon>Pezizomycotina</taxon>
        <taxon>Lecanoromycetes</taxon>
        <taxon>OSLEUM clade</taxon>
        <taxon>Lecanoromycetidae</taxon>
        <taxon>Lecanorales</taxon>
        <taxon>Lecanorineae</taxon>
        <taxon>Parmeliaceae</taxon>
        <taxon>Letharia</taxon>
    </lineage>
</organism>
<feature type="active site" description="Charge relay system" evidence="2">
    <location>
        <position position="683"/>
    </location>
</feature>
<dbReference type="EMBL" id="JACCJC010000077">
    <property type="protein sequence ID" value="KAF6228605.1"/>
    <property type="molecule type" value="Genomic_DNA"/>
</dbReference>
<reference evidence="4 5" key="1">
    <citation type="journal article" date="2020" name="Genomics">
        <title>Complete, high-quality genomes from long-read metagenomic sequencing of two wolf lichen thalli reveals enigmatic genome architecture.</title>
        <authorList>
            <person name="McKenzie S.K."/>
            <person name="Walston R.F."/>
            <person name="Allen J.L."/>
        </authorList>
    </citation>
    <scope>NUCLEOTIDE SEQUENCE [LARGE SCALE GENOMIC DNA]</scope>
    <source>
        <strain evidence="4">WasteWater2</strain>
    </source>
</reference>
<sequence length="1050" mass="109972">MVIEAHTTSTPALSSSWATSNNVSSPSGIAESSHTSQGSQKTTRETSSTVRNEVIFANTTSKHSLTRTTPSARNESFPATLGLTWSRGSAHTQLLRTGSSNPNNYSARVSTSPYSAAGLGNGSFTTEFKSLSEWSPESSDSHKVAAVTSVPGPNGNFTTNRRLSRSSQIQSRAGAIVSTAAATEKPHLLATTASAKATTASITHVPSGLSSTKTSGGSWPAIISFCSHSDGVAIVGIGFITTLADGKSSITNTSPSQSLISASAGPGCAGEVAVSRYGLITTIQLSTLPSATAFSDFNAQIVTQSDSVIQYSPETISGYNNAQPIEISTNFVEVVDGHTTTQGGWWLIGVNGHIEVPKNRLWKIGKGIGCIGGPALCNMPCGAVDVGLDLFVLIDHDDCTPDETGPPGYPGGAVLGIDLTLDPPYPQDGEGSDDGEKTADPEKKTATNEDESTTTSMMTSRSRSIAPLSTVSSASRTLSSSASAIKYIVVAVVGADQTNLEQALREFDPEKGGSYEPDVGDTSVSGGTWVDYGLNSNEAEQLSSRSDILALVTCCATVSMFGPGSSPPAPPQTVDSTVSLVTLIPSSLATLPASIIPKHRRGNVGSRSSSGVVRSHVQTKTKVEDGLQKRDVGTRLVRQKRPLSTYPENLSVFAWAPGVPSIAGIDYIFEETKGENTWVYLIDSGVAYRHWEFRNNWDSSHDYDKTNIDDNWIYGPGAPQVKADYHRKSHGTCMASRICGKRSGVAKQTTIIPVVIQESLGGLVSGLQKALEDIPERQKKGQSLPGKTVVSISLNVPTTDSKYITLLSDAIKGIMNLGVVVVCSAGNDGDDPDSEDWEAYTYPAALAKTQLPWLMRIGAVDNKGVLPDWAQKGDVYAPGVNALCANKDGVTLEEQSDGSSGATASIAGLIVYEMGKTSCPFDFSGKEEDYPAYQRITKQYYTDGPGAYVRPGGVWRVAWNGLDGRASTRCPLTVQKRDGEDDGEDDTCAQPSSASSAAAAASSSASAAAASSSLAAVTAASYASAQAAESPSLTTKPPPKAPDSPGLFID</sequence>
<dbReference type="RefSeq" id="XP_037159420.1">
    <property type="nucleotide sequence ID" value="XM_037313654.1"/>
</dbReference>
<dbReference type="Gene3D" id="3.40.50.200">
    <property type="entry name" value="Peptidase S8/S53 domain"/>
    <property type="match status" value="1"/>
</dbReference>
<feature type="region of interest" description="Disordered" evidence="3">
    <location>
        <begin position="599"/>
        <end position="622"/>
    </location>
</feature>
<dbReference type="GO" id="GO:0006508">
    <property type="term" value="P:proteolysis"/>
    <property type="evidence" value="ECO:0007669"/>
    <property type="project" value="UniProtKB-KW"/>
</dbReference>
<feature type="region of interest" description="Disordered" evidence="3">
    <location>
        <begin position="1"/>
        <end position="76"/>
    </location>
</feature>
<feature type="active site" description="Charge relay system" evidence="2">
    <location>
        <position position="730"/>
    </location>
</feature>
<comment type="similarity">
    <text evidence="2">Belongs to the peptidase S8 family.</text>
</comment>
<dbReference type="SUPFAM" id="SSF52743">
    <property type="entry name" value="Subtilisin-like"/>
    <property type="match status" value="1"/>
</dbReference>
<evidence type="ECO:0000313" key="5">
    <source>
        <dbReference type="Proteomes" id="UP000578531"/>
    </source>
</evidence>
<dbReference type="InterPro" id="IPR036852">
    <property type="entry name" value="Peptidase_S8/S53_dom_sf"/>
</dbReference>
<dbReference type="GO" id="GO:0004252">
    <property type="term" value="F:serine-type endopeptidase activity"/>
    <property type="evidence" value="ECO:0007669"/>
    <property type="project" value="UniProtKB-UniRule"/>
</dbReference>
<gene>
    <name evidence="4" type="ORF">HO173_011776</name>
</gene>
<feature type="compositionally biased region" description="Polar residues" evidence="3">
    <location>
        <begin position="30"/>
        <end position="74"/>
    </location>
</feature>
<feature type="compositionally biased region" description="Low complexity" evidence="3">
    <location>
        <begin position="14"/>
        <end position="27"/>
    </location>
</feature>
<feature type="compositionally biased region" description="Low complexity" evidence="3">
    <location>
        <begin position="603"/>
        <end position="615"/>
    </location>
</feature>
<keyword evidence="2" id="KW-0720">Serine protease</keyword>
<feature type="region of interest" description="Disordered" evidence="3">
    <location>
        <begin position="1026"/>
        <end position="1050"/>
    </location>
</feature>
<dbReference type="InterPro" id="IPR023827">
    <property type="entry name" value="Peptidase_S8_Asp-AS"/>
</dbReference>
<feature type="active site" description="Charge relay system" evidence="2">
    <location>
        <position position="900"/>
    </location>
</feature>
<dbReference type="GeneID" id="59293417"/>
<name>A0A8H6FHM4_9LECA</name>
<accession>A0A8H6FHM4</accession>
<evidence type="ECO:0000256" key="1">
    <source>
        <dbReference type="ARBA" id="ARBA00022801"/>
    </source>
</evidence>
<feature type="region of interest" description="Disordered" evidence="3">
    <location>
        <begin position="135"/>
        <end position="165"/>
    </location>
</feature>
<keyword evidence="2" id="KW-0645">Protease</keyword>